<dbReference type="InterPro" id="IPR006652">
    <property type="entry name" value="Kelch_1"/>
</dbReference>
<protein>
    <recommendedName>
        <fullName evidence="1">F-box domain-containing protein</fullName>
    </recommendedName>
</protein>
<dbReference type="Gene3D" id="2.120.10.80">
    <property type="entry name" value="Kelch-type beta propeller"/>
    <property type="match status" value="1"/>
</dbReference>
<organism evidence="2 3">
    <name type="scientific">Stephania japonica</name>
    <dbReference type="NCBI Taxonomy" id="461633"/>
    <lineage>
        <taxon>Eukaryota</taxon>
        <taxon>Viridiplantae</taxon>
        <taxon>Streptophyta</taxon>
        <taxon>Embryophyta</taxon>
        <taxon>Tracheophyta</taxon>
        <taxon>Spermatophyta</taxon>
        <taxon>Magnoliopsida</taxon>
        <taxon>Ranunculales</taxon>
        <taxon>Menispermaceae</taxon>
        <taxon>Menispermoideae</taxon>
        <taxon>Cissampelideae</taxon>
        <taxon>Stephania</taxon>
    </lineage>
</organism>
<dbReference type="InterPro" id="IPR044595">
    <property type="entry name" value="KMD1-4"/>
</dbReference>
<dbReference type="SMART" id="SM00256">
    <property type="entry name" value="FBOX"/>
    <property type="match status" value="1"/>
</dbReference>
<sequence>MELIPGLPEELGLECLTRLPYTAHPTAAGVCQNWKLLLQSPQFYRHRSLSGKTHKLAVLVHSLPAPPPAPDGAKPPAPPPYALAVFSPSAGTFTRLDAVPAKGGLIPLFCRLVSVGRKLVVVGGWDPETWDPVSDVFVFDFVTRRWRRGRDMPSKRSFFAAGATADGRVLVAGGHDEGKNALSSCWGYDVERDEWAELARMSEERDECEGIVVGNEFWVVSGYGTERQGRFEASAEVYEAGTGRWRRVEGAWGSSRCPRGCVGVGSDGKLVCLAELGGEVRVGGYVVELGESTLFTGSASQGGPPLFYLVDRREGQNVKWTRVDVPKEFGGFVQSGCCLEI</sequence>
<evidence type="ECO:0000313" key="3">
    <source>
        <dbReference type="Proteomes" id="UP001417504"/>
    </source>
</evidence>
<accession>A0AAP0KJT5</accession>
<dbReference type="InterPro" id="IPR015915">
    <property type="entry name" value="Kelch-typ_b-propeller"/>
</dbReference>
<comment type="caution">
    <text evidence="2">The sequence shown here is derived from an EMBL/GenBank/DDBJ whole genome shotgun (WGS) entry which is preliminary data.</text>
</comment>
<dbReference type="InterPro" id="IPR036047">
    <property type="entry name" value="F-box-like_dom_sf"/>
</dbReference>
<dbReference type="Pfam" id="PF00646">
    <property type="entry name" value="F-box"/>
    <property type="match status" value="1"/>
</dbReference>
<dbReference type="GO" id="GO:2000762">
    <property type="term" value="P:regulation of phenylpropanoid metabolic process"/>
    <property type="evidence" value="ECO:0007669"/>
    <property type="project" value="InterPro"/>
</dbReference>
<dbReference type="CDD" id="cd22152">
    <property type="entry name" value="F-box_AtAFR-like"/>
    <property type="match status" value="1"/>
</dbReference>
<dbReference type="EMBL" id="JBBNAE010000001">
    <property type="protein sequence ID" value="KAK9153350.1"/>
    <property type="molecule type" value="Genomic_DNA"/>
</dbReference>
<dbReference type="Proteomes" id="UP001417504">
    <property type="component" value="Unassembled WGS sequence"/>
</dbReference>
<dbReference type="PANTHER" id="PTHR46407:SF4">
    <property type="entry name" value="F-BOX DOMAIN-CONTAINING PROTEIN"/>
    <property type="match status" value="1"/>
</dbReference>
<dbReference type="GO" id="GO:0080037">
    <property type="term" value="P:negative regulation of cytokinin-activated signaling pathway"/>
    <property type="evidence" value="ECO:0007669"/>
    <property type="project" value="InterPro"/>
</dbReference>
<keyword evidence="3" id="KW-1185">Reference proteome</keyword>
<evidence type="ECO:0000259" key="1">
    <source>
        <dbReference type="SMART" id="SM00256"/>
    </source>
</evidence>
<evidence type="ECO:0000313" key="2">
    <source>
        <dbReference type="EMBL" id="KAK9153350.1"/>
    </source>
</evidence>
<dbReference type="AlphaFoldDB" id="A0AAP0KJT5"/>
<reference evidence="2 3" key="1">
    <citation type="submission" date="2024-01" db="EMBL/GenBank/DDBJ databases">
        <title>Genome assemblies of Stephania.</title>
        <authorList>
            <person name="Yang L."/>
        </authorList>
    </citation>
    <scope>NUCLEOTIDE SEQUENCE [LARGE SCALE GENOMIC DNA]</scope>
    <source>
        <strain evidence="2">QJT</strain>
        <tissue evidence="2">Leaf</tissue>
    </source>
</reference>
<dbReference type="PANTHER" id="PTHR46407">
    <property type="entry name" value="OS02G0208700 PROTEIN"/>
    <property type="match status" value="1"/>
</dbReference>
<dbReference type="SUPFAM" id="SSF117281">
    <property type="entry name" value="Kelch motif"/>
    <property type="match status" value="1"/>
</dbReference>
<feature type="domain" description="F-box" evidence="1">
    <location>
        <begin position="7"/>
        <end position="47"/>
    </location>
</feature>
<dbReference type="SUPFAM" id="SSF81383">
    <property type="entry name" value="F-box domain"/>
    <property type="match status" value="1"/>
</dbReference>
<proteinExistence type="predicted"/>
<dbReference type="SMART" id="SM00612">
    <property type="entry name" value="Kelch"/>
    <property type="match status" value="2"/>
</dbReference>
<name>A0AAP0KJT5_9MAGN</name>
<gene>
    <name evidence="2" type="ORF">Sjap_000830</name>
</gene>
<dbReference type="Pfam" id="PF24681">
    <property type="entry name" value="Kelch_KLHDC2_KLHL20_DRC7"/>
    <property type="match status" value="1"/>
</dbReference>
<dbReference type="InterPro" id="IPR001810">
    <property type="entry name" value="F-box_dom"/>
</dbReference>